<dbReference type="EMBL" id="VSSQ01112470">
    <property type="protein sequence ID" value="MPN49330.1"/>
    <property type="molecule type" value="Genomic_DNA"/>
</dbReference>
<reference evidence="2" key="1">
    <citation type="submission" date="2019-08" db="EMBL/GenBank/DDBJ databases">
        <authorList>
            <person name="Kucharzyk K."/>
            <person name="Murdoch R.W."/>
            <person name="Higgins S."/>
            <person name="Loffler F."/>
        </authorList>
    </citation>
    <scope>NUCLEOTIDE SEQUENCE</scope>
</reference>
<sequence length="177" mass="19460">MMYLVIELIRQFYDEVRTFRITGGGDKGMDFADFSNAALQDTTQSDRRPVFDIKVRAEKRNPFSQMAMNETAKELYRLGAFAPEKAQEALLMLEMMEFEGIDAVREKVSQGQTLLAACQKLAGQLKEMSMQGAAAPSPTPAAPAGGRTMAGDAQNAQVQSMTPYAQRLAKNTLQGQP</sequence>
<evidence type="ECO:0000313" key="2">
    <source>
        <dbReference type="EMBL" id="MPN49330.1"/>
    </source>
</evidence>
<dbReference type="Pfam" id="PF16510">
    <property type="entry name" value="P22_portal"/>
    <property type="match status" value="1"/>
</dbReference>
<proteinExistence type="predicted"/>
<organism evidence="2">
    <name type="scientific">bioreactor metagenome</name>
    <dbReference type="NCBI Taxonomy" id="1076179"/>
    <lineage>
        <taxon>unclassified sequences</taxon>
        <taxon>metagenomes</taxon>
        <taxon>ecological metagenomes</taxon>
    </lineage>
</organism>
<comment type="caution">
    <text evidence="2">The sequence shown here is derived from an EMBL/GenBank/DDBJ whole genome shotgun (WGS) entry which is preliminary data.</text>
</comment>
<accession>A0A645IDY5</accession>
<feature type="compositionally biased region" description="Low complexity" evidence="1">
    <location>
        <begin position="132"/>
        <end position="151"/>
    </location>
</feature>
<dbReference type="InterPro" id="IPR032427">
    <property type="entry name" value="P22_portal"/>
</dbReference>
<name>A0A645IDY5_9ZZZZ</name>
<evidence type="ECO:0000256" key="1">
    <source>
        <dbReference type="SAM" id="MobiDB-lite"/>
    </source>
</evidence>
<protein>
    <submittedName>
        <fullName evidence="2">Uncharacterized protein</fullName>
    </submittedName>
</protein>
<dbReference type="AlphaFoldDB" id="A0A645IDY5"/>
<gene>
    <name evidence="2" type="ORF">SDC9_196948</name>
</gene>
<feature type="region of interest" description="Disordered" evidence="1">
    <location>
        <begin position="131"/>
        <end position="158"/>
    </location>
</feature>